<keyword evidence="1" id="KW-1003">Cell membrane</keyword>
<evidence type="ECO:0000256" key="3">
    <source>
        <dbReference type="ARBA" id="ARBA00023136"/>
    </source>
</evidence>
<name>A0ABT6TLY2_9BACL</name>
<dbReference type="RefSeq" id="WP_282910092.1">
    <property type="nucleotide sequence ID" value="NZ_JAGRPV010000001.1"/>
</dbReference>
<dbReference type="SUPFAM" id="SSF53850">
    <property type="entry name" value="Periplasmic binding protein-like II"/>
    <property type="match status" value="1"/>
</dbReference>
<comment type="caution">
    <text evidence="6">The sequence shown here is derived from an EMBL/GenBank/DDBJ whole genome shotgun (WGS) entry which is preliminary data.</text>
</comment>
<sequence>MRISKVFLVLCIVLVFLVSCTSKENKIFEEKKTYELKVLYWDSESFFSTYGNYINSEFPNIEFEVIPLKQIYVSDIPPKEEINKLVSDENPDIMILNQGQYDFLESKLEPLKSIISKETFSSLQKGVKELLESYGEGDVYGIPMSFTTNLMFYNKDILDSFNIDPQTFNQMDWIQFFQMIRKIPPAEDQLAFYAQSSEPASLITSIGISEGYSYLDQNSSKINLNTEGWKSIIEAIKPLYNDHLINSWDSSYGFDKNPFIQGSAATMIGDYNLFRSLTENSPSFTWGVAPLPSKDHSRASMNLEKIITINKESGNKNAAIKFIEYLMSEKMTKILGNIDTSLSSSMYSSVSKNESNPIHFIYDLSANLDSISSYKKIEAMPEEFNNSFSPFFVDIIRQIINNEIDINVGLNKLEEFGNNLLGAN</sequence>
<dbReference type="Proteomes" id="UP001161691">
    <property type="component" value="Unassembled WGS sequence"/>
</dbReference>
<dbReference type="EMBL" id="JAGRPV010000001">
    <property type="protein sequence ID" value="MDI4647320.1"/>
    <property type="molecule type" value="Genomic_DNA"/>
</dbReference>
<dbReference type="PANTHER" id="PTHR43649:SF33">
    <property type="entry name" value="POLYGALACTURONAN_RHAMNOGALACTURONAN-BINDING PROTEIN YTCQ"/>
    <property type="match status" value="1"/>
</dbReference>
<keyword evidence="5" id="KW-0449">Lipoprotein</keyword>
<evidence type="ECO:0000256" key="1">
    <source>
        <dbReference type="ARBA" id="ARBA00022475"/>
    </source>
</evidence>
<evidence type="ECO:0000256" key="5">
    <source>
        <dbReference type="ARBA" id="ARBA00023288"/>
    </source>
</evidence>
<protein>
    <submittedName>
        <fullName evidence="6">Extracellular solute-binding protein</fullName>
    </submittedName>
</protein>
<evidence type="ECO:0000313" key="6">
    <source>
        <dbReference type="EMBL" id="MDI4647320.1"/>
    </source>
</evidence>
<evidence type="ECO:0000256" key="2">
    <source>
        <dbReference type="ARBA" id="ARBA00022729"/>
    </source>
</evidence>
<dbReference type="Pfam" id="PF13416">
    <property type="entry name" value="SBP_bac_8"/>
    <property type="match status" value="1"/>
</dbReference>
<accession>A0ABT6TLY2</accession>
<proteinExistence type="predicted"/>
<evidence type="ECO:0000313" key="7">
    <source>
        <dbReference type="Proteomes" id="UP001161691"/>
    </source>
</evidence>
<keyword evidence="7" id="KW-1185">Reference proteome</keyword>
<dbReference type="PROSITE" id="PS51257">
    <property type="entry name" value="PROKAR_LIPOPROTEIN"/>
    <property type="match status" value="1"/>
</dbReference>
<evidence type="ECO:0000256" key="4">
    <source>
        <dbReference type="ARBA" id="ARBA00023139"/>
    </source>
</evidence>
<gene>
    <name evidence="6" type="ORF">KB449_20255</name>
</gene>
<keyword evidence="4" id="KW-0564">Palmitate</keyword>
<organism evidence="6 7">
    <name type="scientific">Cohnella hashimotonis</name>
    <dbReference type="NCBI Taxonomy" id="2826895"/>
    <lineage>
        <taxon>Bacteria</taxon>
        <taxon>Bacillati</taxon>
        <taxon>Bacillota</taxon>
        <taxon>Bacilli</taxon>
        <taxon>Bacillales</taxon>
        <taxon>Paenibacillaceae</taxon>
        <taxon>Cohnella</taxon>
    </lineage>
</organism>
<keyword evidence="2" id="KW-0732">Signal</keyword>
<reference evidence="6" key="1">
    <citation type="submission" date="2023-04" db="EMBL/GenBank/DDBJ databases">
        <title>Comparative genomic analysis of Cohnella hashimotonis sp. nov., isolated from the International Space Station.</title>
        <authorList>
            <person name="Venkateswaran K."/>
            <person name="Simpson A."/>
        </authorList>
    </citation>
    <scope>NUCLEOTIDE SEQUENCE</scope>
    <source>
        <strain evidence="6">F6_2S_P_1</strain>
    </source>
</reference>
<dbReference type="InterPro" id="IPR006059">
    <property type="entry name" value="SBP"/>
</dbReference>
<keyword evidence="3" id="KW-0472">Membrane</keyword>
<dbReference type="InterPro" id="IPR050490">
    <property type="entry name" value="Bact_solute-bd_prot1"/>
</dbReference>
<dbReference type="PANTHER" id="PTHR43649">
    <property type="entry name" value="ARABINOSE-BINDING PROTEIN-RELATED"/>
    <property type="match status" value="1"/>
</dbReference>
<dbReference type="Gene3D" id="3.40.190.10">
    <property type="entry name" value="Periplasmic binding protein-like II"/>
    <property type="match status" value="1"/>
</dbReference>